<keyword evidence="2" id="KW-1185">Reference proteome</keyword>
<organism evidence="1 2">
    <name type="scientific">Goodea atripinnis</name>
    <dbReference type="NCBI Taxonomy" id="208336"/>
    <lineage>
        <taxon>Eukaryota</taxon>
        <taxon>Metazoa</taxon>
        <taxon>Chordata</taxon>
        <taxon>Craniata</taxon>
        <taxon>Vertebrata</taxon>
        <taxon>Euteleostomi</taxon>
        <taxon>Actinopterygii</taxon>
        <taxon>Neopterygii</taxon>
        <taxon>Teleostei</taxon>
        <taxon>Neoteleostei</taxon>
        <taxon>Acanthomorphata</taxon>
        <taxon>Ovalentaria</taxon>
        <taxon>Atherinomorphae</taxon>
        <taxon>Cyprinodontiformes</taxon>
        <taxon>Goodeidae</taxon>
        <taxon>Goodea</taxon>
    </lineage>
</organism>
<accession>A0ABV0N6H2</accession>
<comment type="caution">
    <text evidence="1">The sequence shown here is derived from an EMBL/GenBank/DDBJ whole genome shotgun (WGS) entry which is preliminary data.</text>
</comment>
<dbReference type="Proteomes" id="UP001476798">
    <property type="component" value="Unassembled WGS sequence"/>
</dbReference>
<reference evidence="1 2" key="1">
    <citation type="submission" date="2021-06" db="EMBL/GenBank/DDBJ databases">
        <authorList>
            <person name="Palmer J.M."/>
        </authorList>
    </citation>
    <scope>NUCLEOTIDE SEQUENCE [LARGE SCALE GENOMIC DNA]</scope>
    <source>
        <strain evidence="1 2">GA_2019</strain>
        <tissue evidence="1">Muscle</tissue>
    </source>
</reference>
<sequence length="108" mass="11813">MSVCQQRDISMLSHRPASHRVRMVEAGCSKSGAFIWTVTSQEVTVTPFPGCARSRLMQFILKVPGKFVLAFHVVTMAVVPTPLSPCSPNVLLVSLCPLTSNHQLFLTS</sequence>
<evidence type="ECO:0000313" key="2">
    <source>
        <dbReference type="Proteomes" id="UP001476798"/>
    </source>
</evidence>
<name>A0ABV0N6H2_9TELE</name>
<proteinExistence type="predicted"/>
<protein>
    <submittedName>
        <fullName evidence="1">Uncharacterized protein</fullName>
    </submittedName>
</protein>
<evidence type="ECO:0000313" key="1">
    <source>
        <dbReference type="EMBL" id="MEQ2166987.1"/>
    </source>
</evidence>
<dbReference type="EMBL" id="JAHRIO010028151">
    <property type="protein sequence ID" value="MEQ2166987.1"/>
    <property type="molecule type" value="Genomic_DNA"/>
</dbReference>
<gene>
    <name evidence="1" type="ORF">GOODEAATRI_034181</name>
</gene>